<dbReference type="InterPro" id="IPR013225">
    <property type="entry name" value="PaaX_C"/>
</dbReference>
<dbReference type="RefSeq" id="WP_353649425.1">
    <property type="nucleotide sequence ID" value="NZ_CP159218.1"/>
</dbReference>
<accession>A0AAU8DPA9</accession>
<dbReference type="InterPro" id="IPR012906">
    <property type="entry name" value="PaaX-like_N"/>
</dbReference>
<feature type="domain" description="Transcriptional repressor PaaX-like central Cas2-like" evidence="3">
    <location>
        <begin position="96"/>
        <end position="170"/>
    </location>
</feature>
<dbReference type="Gene3D" id="1.10.10.10">
    <property type="entry name" value="Winged helix-like DNA-binding domain superfamily/Winged helix DNA-binding domain"/>
    <property type="match status" value="1"/>
</dbReference>
<dbReference type="InterPro" id="IPR036388">
    <property type="entry name" value="WH-like_DNA-bd_sf"/>
</dbReference>
<dbReference type="Pfam" id="PF07848">
    <property type="entry name" value="PaaX"/>
    <property type="match status" value="1"/>
</dbReference>
<dbReference type="Gene3D" id="3.30.70.2650">
    <property type="match status" value="1"/>
</dbReference>
<dbReference type="PANTHER" id="PTHR30319">
    <property type="entry name" value="PHENYLACETIC ACID REGULATOR-RELATED TRANSCRIPTIONAL REPRESSOR"/>
    <property type="match status" value="1"/>
</dbReference>
<dbReference type="InterPro" id="IPR011965">
    <property type="entry name" value="PaaX_trns_reg"/>
</dbReference>
<dbReference type="Gene3D" id="1.20.58.1460">
    <property type="match status" value="1"/>
</dbReference>
<organism evidence="4">
    <name type="scientific">Nakamurella sp. A5-74</name>
    <dbReference type="NCBI Taxonomy" id="3158264"/>
    <lineage>
        <taxon>Bacteria</taxon>
        <taxon>Bacillati</taxon>
        <taxon>Actinomycetota</taxon>
        <taxon>Actinomycetes</taxon>
        <taxon>Nakamurellales</taxon>
        <taxon>Nakamurellaceae</taxon>
        <taxon>Nakamurella</taxon>
    </lineage>
</organism>
<evidence type="ECO:0000259" key="2">
    <source>
        <dbReference type="Pfam" id="PF08223"/>
    </source>
</evidence>
<feature type="domain" description="Transcriptional repressor PaaX-like C-terminal" evidence="2">
    <location>
        <begin position="179"/>
        <end position="264"/>
    </location>
</feature>
<dbReference type="PANTHER" id="PTHR30319:SF1">
    <property type="entry name" value="TRANSCRIPTIONAL REPRESSOR PAAX"/>
    <property type="match status" value="1"/>
</dbReference>
<dbReference type="InterPro" id="IPR048846">
    <property type="entry name" value="PaaX-like_central"/>
</dbReference>
<protein>
    <submittedName>
        <fullName evidence="4">PaaX family transcriptional regulator C-terminal domain-containing protein</fullName>
    </submittedName>
</protein>
<dbReference type="AlphaFoldDB" id="A0AAU8DPA9"/>
<dbReference type="Pfam" id="PF08223">
    <property type="entry name" value="PaaX_C"/>
    <property type="match status" value="1"/>
</dbReference>
<evidence type="ECO:0000259" key="1">
    <source>
        <dbReference type="Pfam" id="PF07848"/>
    </source>
</evidence>
<evidence type="ECO:0000313" key="4">
    <source>
        <dbReference type="EMBL" id="XCG63810.1"/>
    </source>
</evidence>
<name>A0AAU8DPA9_9ACTN</name>
<dbReference type="GO" id="GO:0006351">
    <property type="term" value="P:DNA-templated transcription"/>
    <property type="evidence" value="ECO:0007669"/>
    <property type="project" value="InterPro"/>
</dbReference>
<dbReference type="PIRSF" id="PIRSF020623">
    <property type="entry name" value="PaaX"/>
    <property type="match status" value="1"/>
</dbReference>
<proteinExistence type="predicted"/>
<reference evidence="4" key="1">
    <citation type="submission" date="2024-05" db="EMBL/GenBank/DDBJ databases">
        <authorList>
            <person name="Cai S.Y."/>
            <person name="Jin L.M."/>
            <person name="Li H.R."/>
        </authorList>
    </citation>
    <scope>NUCLEOTIDE SEQUENCE</scope>
    <source>
        <strain evidence="4">A5-74</strain>
    </source>
</reference>
<gene>
    <name evidence="4" type="ORF">ABLG96_00175</name>
</gene>
<evidence type="ECO:0000259" key="3">
    <source>
        <dbReference type="Pfam" id="PF20803"/>
    </source>
</evidence>
<feature type="domain" description="Transcriptional repressor PaaX-like N-terminal" evidence="1">
    <location>
        <begin position="13"/>
        <end position="75"/>
    </location>
</feature>
<sequence>MSDRPLTAPRQQYLIVTAFGLYRDLRGAIPISVLIRMLGDLGVEPASVRSSVFRLKKREVLVSAVLDGAAAYALAPHLREVFDEGDRRIFVRHSEASDSWLLATFTVPESQRNLRHRIRMVLRRWGFGAVAPGLWIAPAGVAEAVGARLARERLDSYVEFFTATYRDTEGLKAKVARWWDLDSLAEHYSSFVEQHASLATGAELSPAAAFAHHVPLVTEWRQLPYLDPGLPNELLPASWPGGRAESLFMELHQRWAAPSREYARQLLDPR</sequence>
<dbReference type="EMBL" id="CP159218">
    <property type="protein sequence ID" value="XCG63810.1"/>
    <property type="molecule type" value="Genomic_DNA"/>
</dbReference>
<dbReference type="Pfam" id="PF20803">
    <property type="entry name" value="PaaX_M"/>
    <property type="match status" value="1"/>
</dbReference>